<accession>A0ABW5JJ05</accession>
<dbReference type="CDD" id="cd04738">
    <property type="entry name" value="DHOD_2_like"/>
    <property type="match status" value="1"/>
</dbReference>
<evidence type="ECO:0000256" key="8">
    <source>
        <dbReference type="ARBA" id="ARBA00022630"/>
    </source>
</evidence>
<evidence type="ECO:0000256" key="2">
    <source>
        <dbReference type="ARBA" id="ARBA00003125"/>
    </source>
</evidence>
<evidence type="ECO:0000256" key="11">
    <source>
        <dbReference type="ARBA" id="ARBA00023002"/>
    </source>
</evidence>
<dbReference type="InterPro" id="IPR050074">
    <property type="entry name" value="DHO_dehydrogenase"/>
</dbReference>
<protein>
    <recommendedName>
        <fullName evidence="7 14">Dihydroorotate dehydrogenase (quinone)</fullName>
        <ecNumber evidence="6 14">1.3.5.2</ecNumber>
    </recommendedName>
</protein>
<reference evidence="17" key="1">
    <citation type="journal article" date="2019" name="Int. J. Syst. Evol. Microbiol.">
        <title>The Global Catalogue of Microorganisms (GCM) 10K type strain sequencing project: providing services to taxonomists for standard genome sequencing and annotation.</title>
        <authorList>
            <consortium name="The Broad Institute Genomics Platform"/>
            <consortium name="The Broad Institute Genome Sequencing Center for Infectious Disease"/>
            <person name="Wu L."/>
            <person name="Ma J."/>
        </authorList>
    </citation>
    <scope>NUCLEOTIDE SEQUENCE [LARGE SCALE GENOMIC DNA]</scope>
    <source>
        <strain evidence="17">KCTC 52042</strain>
    </source>
</reference>
<dbReference type="GO" id="GO:0106430">
    <property type="term" value="F:dihydroorotate dehydrogenase (quinone) activity"/>
    <property type="evidence" value="ECO:0007669"/>
    <property type="project" value="UniProtKB-EC"/>
</dbReference>
<evidence type="ECO:0000256" key="14">
    <source>
        <dbReference type="NCBIfam" id="TIGR01036"/>
    </source>
</evidence>
<evidence type="ECO:0000256" key="7">
    <source>
        <dbReference type="ARBA" id="ARBA00018366"/>
    </source>
</evidence>
<evidence type="ECO:0000256" key="10">
    <source>
        <dbReference type="ARBA" id="ARBA00022975"/>
    </source>
</evidence>
<dbReference type="InterPro" id="IPR012135">
    <property type="entry name" value="Dihydroorotate_DH_1_2"/>
</dbReference>
<dbReference type="PROSITE" id="PS00912">
    <property type="entry name" value="DHODEHASE_2"/>
    <property type="match status" value="1"/>
</dbReference>
<dbReference type="PANTHER" id="PTHR48109:SF4">
    <property type="entry name" value="DIHYDROOROTATE DEHYDROGENASE (QUINONE), MITOCHONDRIAL"/>
    <property type="match status" value="1"/>
</dbReference>
<dbReference type="InterPro" id="IPR005719">
    <property type="entry name" value="Dihydroorotate_DH_2"/>
</dbReference>
<comment type="pathway">
    <text evidence="4">Pyrimidine metabolism; UMP biosynthesis via de novo pathway; orotate from (S)-dihydroorotate (quinone route): step 1/1.</text>
</comment>
<evidence type="ECO:0000256" key="3">
    <source>
        <dbReference type="ARBA" id="ARBA00004370"/>
    </source>
</evidence>
<evidence type="ECO:0000313" key="17">
    <source>
        <dbReference type="Proteomes" id="UP001597460"/>
    </source>
</evidence>
<dbReference type="NCBIfam" id="NF003652">
    <property type="entry name" value="PRK05286.2-5"/>
    <property type="match status" value="1"/>
</dbReference>
<comment type="catalytic activity">
    <reaction evidence="13">
        <text>(S)-dihydroorotate + a quinone = orotate + a quinol</text>
        <dbReference type="Rhea" id="RHEA:30187"/>
        <dbReference type="ChEBI" id="CHEBI:24646"/>
        <dbReference type="ChEBI" id="CHEBI:30839"/>
        <dbReference type="ChEBI" id="CHEBI:30864"/>
        <dbReference type="ChEBI" id="CHEBI:132124"/>
        <dbReference type="EC" id="1.3.5.2"/>
    </reaction>
</comment>
<comment type="caution">
    <text evidence="16">The sequence shown here is derived from an EMBL/GenBank/DDBJ whole genome shotgun (WGS) entry which is preliminary data.</text>
</comment>
<proteinExistence type="inferred from homology"/>
<keyword evidence="17" id="KW-1185">Reference proteome</keyword>
<keyword evidence="8" id="KW-0285">Flavoprotein</keyword>
<comment type="cofactor">
    <cofactor evidence="1">
        <name>FMN</name>
        <dbReference type="ChEBI" id="CHEBI:58210"/>
    </cofactor>
</comment>
<evidence type="ECO:0000256" key="12">
    <source>
        <dbReference type="ARBA" id="ARBA00023136"/>
    </source>
</evidence>
<evidence type="ECO:0000256" key="6">
    <source>
        <dbReference type="ARBA" id="ARBA00012791"/>
    </source>
</evidence>
<evidence type="ECO:0000256" key="9">
    <source>
        <dbReference type="ARBA" id="ARBA00022643"/>
    </source>
</evidence>
<dbReference type="RefSeq" id="WP_390301731.1">
    <property type="nucleotide sequence ID" value="NZ_JBHULI010000024.1"/>
</dbReference>
<comment type="function">
    <text evidence="2">Catalyzes the conversion of dihydroorotate to orotate with quinone as electron acceptor.</text>
</comment>
<keyword evidence="9" id="KW-0288">FMN</keyword>
<evidence type="ECO:0000256" key="4">
    <source>
        <dbReference type="ARBA" id="ARBA00005161"/>
    </source>
</evidence>
<dbReference type="Gene3D" id="3.20.20.70">
    <property type="entry name" value="Aldolase class I"/>
    <property type="match status" value="1"/>
</dbReference>
<name>A0ABW5JJ05_9BACT</name>
<evidence type="ECO:0000256" key="13">
    <source>
        <dbReference type="ARBA" id="ARBA00048639"/>
    </source>
</evidence>
<keyword evidence="12" id="KW-0472">Membrane</keyword>
<dbReference type="NCBIfam" id="TIGR01036">
    <property type="entry name" value="pyrD_sub2"/>
    <property type="match status" value="1"/>
</dbReference>
<evidence type="ECO:0000256" key="5">
    <source>
        <dbReference type="ARBA" id="ARBA00005359"/>
    </source>
</evidence>
<sequence length="347" mass="37698">MIYKKLIKPILFKKDAEQAHEWALKLASLTNSSPFLQELSSLVYKNTNLDLEQELFGLTFPNPIGLAAGFDKNGTTPRAMQALGFGFVEVGSITAKPSAGNPKPRAFRIPKDHSLINRMGLNNEGADRIIERLSNLDLDIPLGVNIAKTNDASIQGDNALQDYLYSYEKAQQVADYITVNISCPNTGEGKTFEDPQALHDLLETLDPAREGRKPTLIKFTVDIEKPALEKLISICEDFDVSGYIATNTSSDRTGLNTPNPILNSIGNGGLSGRAIQKRSTQVVHWIREIAGKGKPIIGVGGIDGPEAALEKLEAGADLLQLYTGLVYKGPGLVRSINKKLTRSNLNG</sequence>
<dbReference type="InterPro" id="IPR005720">
    <property type="entry name" value="Dihydroorotate_DH_cat"/>
</dbReference>
<evidence type="ECO:0000259" key="15">
    <source>
        <dbReference type="Pfam" id="PF01180"/>
    </source>
</evidence>
<dbReference type="EMBL" id="JBHULI010000024">
    <property type="protein sequence ID" value="MFD2532746.1"/>
    <property type="molecule type" value="Genomic_DNA"/>
</dbReference>
<dbReference type="SUPFAM" id="SSF51395">
    <property type="entry name" value="FMN-linked oxidoreductases"/>
    <property type="match status" value="1"/>
</dbReference>
<gene>
    <name evidence="16" type="ORF">ACFSVN_09840</name>
</gene>
<evidence type="ECO:0000256" key="1">
    <source>
        <dbReference type="ARBA" id="ARBA00001917"/>
    </source>
</evidence>
<dbReference type="InterPro" id="IPR013785">
    <property type="entry name" value="Aldolase_TIM"/>
</dbReference>
<keyword evidence="10" id="KW-0665">Pyrimidine biosynthesis</keyword>
<dbReference type="Pfam" id="PF01180">
    <property type="entry name" value="DHO_dh"/>
    <property type="match status" value="1"/>
</dbReference>
<keyword evidence="11 16" id="KW-0560">Oxidoreductase</keyword>
<dbReference type="Proteomes" id="UP001597460">
    <property type="component" value="Unassembled WGS sequence"/>
</dbReference>
<dbReference type="PANTHER" id="PTHR48109">
    <property type="entry name" value="DIHYDROOROTATE DEHYDROGENASE (QUINONE), MITOCHONDRIAL-RELATED"/>
    <property type="match status" value="1"/>
</dbReference>
<feature type="domain" description="Dihydroorotate dehydrogenase catalytic" evidence="15">
    <location>
        <begin position="51"/>
        <end position="341"/>
    </location>
</feature>
<organism evidence="16 17">
    <name type="scientific">Gracilimonas halophila</name>
    <dbReference type="NCBI Taxonomy" id="1834464"/>
    <lineage>
        <taxon>Bacteria</taxon>
        <taxon>Pseudomonadati</taxon>
        <taxon>Balneolota</taxon>
        <taxon>Balneolia</taxon>
        <taxon>Balneolales</taxon>
        <taxon>Balneolaceae</taxon>
        <taxon>Gracilimonas</taxon>
    </lineage>
</organism>
<comment type="similarity">
    <text evidence="5">Belongs to the dihydroorotate dehydrogenase family. Type 2 subfamily.</text>
</comment>
<comment type="subcellular location">
    <subcellularLocation>
        <location evidence="3">Membrane</location>
    </subcellularLocation>
</comment>
<evidence type="ECO:0000313" key="16">
    <source>
        <dbReference type="EMBL" id="MFD2532746.1"/>
    </source>
</evidence>
<dbReference type="InterPro" id="IPR001295">
    <property type="entry name" value="Dihydroorotate_DH_CS"/>
</dbReference>
<dbReference type="EC" id="1.3.5.2" evidence="6 14"/>
<dbReference type="PIRSF" id="PIRSF000164">
    <property type="entry name" value="DHO_oxidase"/>
    <property type="match status" value="1"/>
</dbReference>